<dbReference type="SUPFAM" id="SSF48371">
    <property type="entry name" value="ARM repeat"/>
    <property type="match status" value="1"/>
</dbReference>
<proteinExistence type="predicted"/>
<protein>
    <submittedName>
        <fullName evidence="1">DNA alkylation repair protein</fullName>
    </submittedName>
</protein>
<evidence type="ECO:0000313" key="2">
    <source>
        <dbReference type="Proteomes" id="UP000756387"/>
    </source>
</evidence>
<dbReference type="PANTHER" id="PTHR34070">
    <property type="entry name" value="ARMADILLO-TYPE FOLD"/>
    <property type="match status" value="1"/>
</dbReference>
<comment type="caution">
    <text evidence="1">The sequence shown here is derived from an EMBL/GenBank/DDBJ whole genome shotgun (WGS) entry which is preliminary data.</text>
</comment>
<name>A0ABR9RRA6_9ACTN</name>
<dbReference type="Gene3D" id="1.25.10.90">
    <property type="match status" value="1"/>
</dbReference>
<organism evidence="1 2">
    <name type="scientific">Nocardioides malaquae</name>
    <dbReference type="NCBI Taxonomy" id="2773426"/>
    <lineage>
        <taxon>Bacteria</taxon>
        <taxon>Bacillati</taxon>
        <taxon>Actinomycetota</taxon>
        <taxon>Actinomycetes</taxon>
        <taxon>Propionibacteriales</taxon>
        <taxon>Nocardioidaceae</taxon>
        <taxon>Nocardioides</taxon>
    </lineage>
</organism>
<accession>A0ABR9RRA6</accession>
<dbReference type="EMBL" id="JADCSA010000004">
    <property type="protein sequence ID" value="MBE7324109.1"/>
    <property type="molecule type" value="Genomic_DNA"/>
</dbReference>
<sequence length="238" mass="26426">MRRAVAAHADPVDAENLARFFQTHPGGYGEGDAFLGVRVPALRAVAKAYVDLPPADIRELLDDPWHEHRMVALLIAVTAFRRAGRVRTADPELRQALHATYLEAVLAGRVDNWDLVDCSAEWLVGEHLRTTSRDTALVERLTAETDLWRRRVGIMATFAWTKAGDPAPALTAAAAVLDDRRDLVQKAAGWMLREVGKRVDRQVLLDFLEAHAAEMGRTALSYATEHLAPEVRARLRAL</sequence>
<dbReference type="Pfam" id="PF08713">
    <property type="entry name" value="DNA_alkylation"/>
    <property type="match status" value="1"/>
</dbReference>
<dbReference type="CDD" id="cd06561">
    <property type="entry name" value="AlkD_like"/>
    <property type="match status" value="1"/>
</dbReference>
<dbReference type="Proteomes" id="UP000756387">
    <property type="component" value="Unassembled WGS sequence"/>
</dbReference>
<keyword evidence="2" id="KW-1185">Reference proteome</keyword>
<evidence type="ECO:0000313" key="1">
    <source>
        <dbReference type="EMBL" id="MBE7324109.1"/>
    </source>
</evidence>
<reference evidence="1 2" key="1">
    <citation type="submission" date="2020-10" db="EMBL/GenBank/DDBJ databases">
        <title>Nocardioides sp. isolated from sludge.</title>
        <authorList>
            <person name="Zhang X."/>
        </authorList>
    </citation>
    <scope>NUCLEOTIDE SEQUENCE [LARGE SCALE GENOMIC DNA]</scope>
    <source>
        <strain evidence="1 2">Y6</strain>
    </source>
</reference>
<dbReference type="InterPro" id="IPR016024">
    <property type="entry name" value="ARM-type_fold"/>
</dbReference>
<gene>
    <name evidence="1" type="ORF">IEQ44_05545</name>
</gene>
<dbReference type="InterPro" id="IPR014825">
    <property type="entry name" value="DNA_alkylation"/>
</dbReference>
<dbReference type="PANTHER" id="PTHR34070:SF1">
    <property type="entry name" value="DNA ALKYLATION REPAIR PROTEIN"/>
    <property type="match status" value="1"/>
</dbReference>